<evidence type="ECO:0000313" key="2">
    <source>
        <dbReference type="Proteomes" id="UP001056120"/>
    </source>
</evidence>
<reference evidence="1 2" key="2">
    <citation type="journal article" date="2022" name="Mol. Ecol. Resour.">
        <title>The genomes of chicory, endive, great burdock and yacon provide insights into Asteraceae paleo-polyploidization history and plant inulin production.</title>
        <authorList>
            <person name="Fan W."/>
            <person name="Wang S."/>
            <person name="Wang H."/>
            <person name="Wang A."/>
            <person name="Jiang F."/>
            <person name="Liu H."/>
            <person name="Zhao H."/>
            <person name="Xu D."/>
            <person name="Zhang Y."/>
        </authorList>
    </citation>
    <scope>NUCLEOTIDE SEQUENCE [LARGE SCALE GENOMIC DNA]</scope>
    <source>
        <strain evidence="2">cv. Yunnan</strain>
        <tissue evidence="1">Leaves</tissue>
    </source>
</reference>
<comment type="caution">
    <text evidence="1">The sequence shown here is derived from an EMBL/GenBank/DDBJ whole genome shotgun (WGS) entry which is preliminary data.</text>
</comment>
<keyword evidence="2" id="KW-1185">Reference proteome</keyword>
<gene>
    <name evidence="1" type="ORF">L1987_53290</name>
</gene>
<organism evidence="1 2">
    <name type="scientific">Smallanthus sonchifolius</name>
    <dbReference type="NCBI Taxonomy" id="185202"/>
    <lineage>
        <taxon>Eukaryota</taxon>
        <taxon>Viridiplantae</taxon>
        <taxon>Streptophyta</taxon>
        <taxon>Embryophyta</taxon>
        <taxon>Tracheophyta</taxon>
        <taxon>Spermatophyta</taxon>
        <taxon>Magnoliopsida</taxon>
        <taxon>eudicotyledons</taxon>
        <taxon>Gunneridae</taxon>
        <taxon>Pentapetalae</taxon>
        <taxon>asterids</taxon>
        <taxon>campanulids</taxon>
        <taxon>Asterales</taxon>
        <taxon>Asteraceae</taxon>
        <taxon>Asteroideae</taxon>
        <taxon>Heliantheae alliance</taxon>
        <taxon>Millerieae</taxon>
        <taxon>Smallanthus</taxon>
    </lineage>
</organism>
<reference evidence="2" key="1">
    <citation type="journal article" date="2022" name="Mol. Ecol. Resour.">
        <title>The genomes of chicory, endive, great burdock and yacon provide insights into Asteraceae palaeo-polyploidization history and plant inulin production.</title>
        <authorList>
            <person name="Fan W."/>
            <person name="Wang S."/>
            <person name="Wang H."/>
            <person name="Wang A."/>
            <person name="Jiang F."/>
            <person name="Liu H."/>
            <person name="Zhao H."/>
            <person name="Xu D."/>
            <person name="Zhang Y."/>
        </authorList>
    </citation>
    <scope>NUCLEOTIDE SEQUENCE [LARGE SCALE GENOMIC DNA]</scope>
    <source>
        <strain evidence="2">cv. Yunnan</strain>
    </source>
</reference>
<evidence type="ECO:0000313" key="1">
    <source>
        <dbReference type="EMBL" id="KAI3762848.1"/>
    </source>
</evidence>
<accession>A0ACB9EUU7</accession>
<protein>
    <submittedName>
        <fullName evidence="1">Uncharacterized protein</fullName>
    </submittedName>
</protein>
<dbReference type="Proteomes" id="UP001056120">
    <property type="component" value="Linkage Group LG17"/>
</dbReference>
<sequence>MPRDAGPWGAGGGKPWDDGVFSAIKQIRVHEGELNVIYALQYEYLKKDGKSVLSKLHGRTVGANKIQLLDVNWHMPEIN</sequence>
<proteinExistence type="predicted"/>
<name>A0ACB9EUU7_9ASTR</name>
<dbReference type="EMBL" id="CM042034">
    <property type="protein sequence ID" value="KAI3762848.1"/>
    <property type="molecule type" value="Genomic_DNA"/>
</dbReference>